<accession>A0ABN2QK91</accession>
<sequence>MVSSQVSGDEPFGVTHVLVNELPATLGTPDEPERYSVSAVFTRRPTPAELQLLGAPAVEAQLHDAGYPQVVLKPVDRRLVIEHTNLAELAGGLASLVGEILLDIGTRANEHQRELDATSAAQARDEAQRAGIILEAAKRIDFRPGDTRFRPEHSHYE</sequence>
<dbReference type="EMBL" id="BAAAMK010000002">
    <property type="protein sequence ID" value="GAA1953692.1"/>
    <property type="molecule type" value="Genomic_DNA"/>
</dbReference>
<comment type="caution">
    <text evidence="1">The sequence shown here is derived from an EMBL/GenBank/DDBJ whole genome shotgun (WGS) entry which is preliminary data.</text>
</comment>
<dbReference type="Proteomes" id="UP001499954">
    <property type="component" value="Unassembled WGS sequence"/>
</dbReference>
<evidence type="ECO:0000313" key="1">
    <source>
        <dbReference type="EMBL" id="GAA1953692.1"/>
    </source>
</evidence>
<dbReference type="RefSeq" id="WP_157413944.1">
    <property type="nucleotide sequence ID" value="NZ_BAAAMK010000002.1"/>
</dbReference>
<organism evidence="1 2">
    <name type="scientific">Agromyces allii</name>
    <dbReference type="NCBI Taxonomy" id="393607"/>
    <lineage>
        <taxon>Bacteria</taxon>
        <taxon>Bacillati</taxon>
        <taxon>Actinomycetota</taxon>
        <taxon>Actinomycetes</taxon>
        <taxon>Micrococcales</taxon>
        <taxon>Microbacteriaceae</taxon>
        <taxon>Agromyces</taxon>
    </lineage>
</organism>
<gene>
    <name evidence="1" type="ORF">GCM10009717_19510</name>
</gene>
<evidence type="ECO:0000313" key="2">
    <source>
        <dbReference type="Proteomes" id="UP001499954"/>
    </source>
</evidence>
<proteinExistence type="predicted"/>
<reference evidence="1 2" key="1">
    <citation type="journal article" date="2019" name="Int. J. Syst. Evol. Microbiol.">
        <title>The Global Catalogue of Microorganisms (GCM) 10K type strain sequencing project: providing services to taxonomists for standard genome sequencing and annotation.</title>
        <authorList>
            <consortium name="The Broad Institute Genomics Platform"/>
            <consortium name="The Broad Institute Genome Sequencing Center for Infectious Disease"/>
            <person name="Wu L."/>
            <person name="Ma J."/>
        </authorList>
    </citation>
    <scope>NUCLEOTIDE SEQUENCE [LARGE SCALE GENOMIC DNA]</scope>
    <source>
        <strain evidence="1 2">JCM 13584</strain>
    </source>
</reference>
<keyword evidence="2" id="KW-1185">Reference proteome</keyword>
<protein>
    <submittedName>
        <fullName evidence="1">Uncharacterized protein</fullName>
    </submittedName>
</protein>
<name>A0ABN2QK91_9MICO</name>